<dbReference type="AlphaFoldDB" id="A0A6L2JTJ7"/>
<evidence type="ECO:0000259" key="2">
    <source>
        <dbReference type="Pfam" id="PF07727"/>
    </source>
</evidence>
<feature type="region of interest" description="Disordered" evidence="1">
    <location>
        <begin position="445"/>
        <end position="466"/>
    </location>
</feature>
<feature type="compositionally biased region" description="Polar residues" evidence="1">
    <location>
        <begin position="799"/>
        <end position="811"/>
    </location>
</feature>
<accession>A0A6L2JTJ7</accession>
<proteinExistence type="predicted"/>
<sequence length="1276" mass="145320">MTNTISCSKAYTTLQSHYDKLTVDFRKSQIDVLSYKTGLESVKARQVFDCAELNSLESVDSVPPSPMHDRYKSSEGYHVVPPPYTITFMPSKPDLVFTNAIDSVPTSPMHDRYKSSEGYHVVPPPYTITFMPSKPDLVFTNASKSIANVKEPSFVQNSEPVKTLRASVKTVEHPKQADNLRTDNQKSKDCDYYEKQMIQKPVWNNAMRVNHHNSARMSHSHSNRNVVPTAVLTRSGLVSLNAARPVSTVVPYTTMKKSSKPVKHVVHKAHSPIRRPINHRPATKTSNFDQKVTTVQVNKVTAVKGSGLTWLFDTDTLTQSMNYQPVVAGNQPNHSAGIKENLDACKVRKETVSTQQYVLLPLWSTGSQDPQNPNADVVDDAFDAKENKNEVHVSLSSSDKAKKHDDKAKRADTGKSHVDLSTRVRDLRAEFEEFSVTSTNRVNATSAPVTAVGPNSTNSTNKADLSNSETNISVSLIPTTRVHKDHHVTQIIGDLTSAPQTRSMARMVKEQGFEDPDYPDKVYKVVKALYGLHQAPGTRYETLANYLLENGFQREKIDQTLFIKKQKRDILLVQVYVDVIIFGSTNKELCKAFEKLMKDKFQMNVKSASTPIETEKPLLKNPDGEDVDVHIYRYLKGKPRLGCGILKILPLIWWHILIVTMLELALIGSPQQEFWATVSIKNVNDVVKLQSLINIKKVVVTEDVIRQDIHLNDDDDVESLPNEEIFTELARMGYEKPPPKLTFYKAFFSAQWKFLIHTLVQCVSEKRTMWNEFSCLMASTVICLATVMINNQVDDLSSHTTKYTSPTLTQKVQPQPPAAEEEDEVAEQPTDTSESSMTLLNTLMETCVTLSQKVAQLEQDKIAQALETIKLKRRFKKLEKKRRYKSSGLKRGKIAEIDADKDITLVDIETQVDLGAEFQGRKNDDNVASKDVSAAEPTVFDDEEVTITMAQTLIKMKAEKARLLDKQMAKRLHDEEVKQVTAREKQEKYDLEKAKVLQQQYDDKQDNIDRNVVPGQIQEKHLDNIRKYQSLKRKPVSIAQARKNMIVYLKNMAGYKMEHFRGITYDKVRPIFEREYNKVQTLFKPDKDVEEPQKKRFIEETLLQESFKKLKAVEVSGSHSTQDTLTHDPKEMSKEDVMNMLEIVPVSEFKVEALQVTVGGITKAYQSFQDMLKGFNREYLDALWRLVKEKFSKAVPTVDKEKALWVELKRLFEPDTDDVLWKLQRYMHYPLTRKLHSNYGVHQVSSTTRRHDMFMLTEKNYPLSNGVMSLMLSEKL</sequence>
<reference evidence="3" key="1">
    <citation type="journal article" date="2019" name="Sci. Rep.">
        <title>Draft genome of Tanacetum cinerariifolium, the natural source of mosquito coil.</title>
        <authorList>
            <person name="Yamashiro T."/>
            <person name="Shiraishi A."/>
            <person name="Satake H."/>
            <person name="Nakayama K."/>
        </authorList>
    </citation>
    <scope>NUCLEOTIDE SEQUENCE</scope>
</reference>
<name>A0A6L2JTJ7_TANCI</name>
<feature type="region of interest" description="Disordered" evidence="1">
    <location>
        <begin position="799"/>
        <end position="834"/>
    </location>
</feature>
<gene>
    <name evidence="3" type="ORF">Tci_010902</name>
</gene>
<organism evidence="3">
    <name type="scientific">Tanacetum cinerariifolium</name>
    <name type="common">Dalmatian daisy</name>
    <name type="synonym">Chrysanthemum cinerariifolium</name>
    <dbReference type="NCBI Taxonomy" id="118510"/>
    <lineage>
        <taxon>Eukaryota</taxon>
        <taxon>Viridiplantae</taxon>
        <taxon>Streptophyta</taxon>
        <taxon>Embryophyta</taxon>
        <taxon>Tracheophyta</taxon>
        <taxon>Spermatophyta</taxon>
        <taxon>Magnoliopsida</taxon>
        <taxon>eudicotyledons</taxon>
        <taxon>Gunneridae</taxon>
        <taxon>Pentapetalae</taxon>
        <taxon>asterids</taxon>
        <taxon>campanulids</taxon>
        <taxon>Asterales</taxon>
        <taxon>Asteraceae</taxon>
        <taxon>Asteroideae</taxon>
        <taxon>Anthemideae</taxon>
        <taxon>Anthemidinae</taxon>
        <taxon>Tanacetum</taxon>
    </lineage>
</organism>
<evidence type="ECO:0000313" key="3">
    <source>
        <dbReference type="EMBL" id="GEU38924.1"/>
    </source>
</evidence>
<feature type="region of interest" description="Disordered" evidence="1">
    <location>
        <begin position="388"/>
        <end position="416"/>
    </location>
</feature>
<dbReference type="Pfam" id="PF07727">
    <property type="entry name" value="RVT_2"/>
    <property type="match status" value="1"/>
</dbReference>
<feature type="domain" description="Reverse transcriptase Ty1/copia-type" evidence="2">
    <location>
        <begin position="507"/>
        <end position="604"/>
    </location>
</feature>
<evidence type="ECO:0000256" key="1">
    <source>
        <dbReference type="SAM" id="MobiDB-lite"/>
    </source>
</evidence>
<dbReference type="EMBL" id="BKCJ010001111">
    <property type="protein sequence ID" value="GEU38924.1"/>
    <property type="molecule type" value="Genomic_DNA"/>
</dbReference>
<feature type="compositionally biased region" description="Basic and acidic residues" evidence="1">
    <location>
        <begin position="399"/>
        <end position="416"/>
    </location>
</feature>
<comment type="caution">
    <text evidence="3">The sequence shown here is derived from an EMBL/GenBank/DDBJ whole genome shotgun (WGS) entry which is preliminary data.</text>
</comment>
<protein>
    <submittedName>
        <fullName evidence="3">Putative ribonuclease H-like domain-containing protein</fullName>
    </submittedName>
</protein>
<dbReference type="InterPro" id="IPR013103">
    <property type="entry name" value="RVT_2"/>
</dbReference>